<dbReference type="GO" id="GO:0003677">
    <property type="term" value="F:DNA binding"/>
    <property type="evidence" value="ECO:0007669"/>
    <property type="project" value="UniProtKB-KW"/>
</dbReference>
<dbReference type="InterPro" id="IPR000055">
    <property type="entry name" value="Restrct_endonuc_typeI_TRD"/>
</dbReference>
<dbReference type="Pfam" id="PF01420">
    <property type="entry name" value="Methylase_S"/>
    <property type="match status" value="1"/>
</dbReference>
<dbReference type="InterPro" id="IPR044946">
    <property type="entry name" value="Restrct_endonuc_typeI_TRD_sf"/>
</dbReference>
<sequence length="89" mass="10375">MPSDIKKGIINQALMRIKLYDNRMINFYLTYFDFVLKKEAIEKGNGTAMKNIPPFDILKQFLIPIPPINEQLRILSFLKIVEDLTLGNF</sequence>
<reference evidence="5" key="1">
    <citation type="submission" date="2019-03" db="EMBL/GenBank/DDBJ databases">
        <title>Single cell metagenomics reveals metabolic interactions within the superorganism composed of flagellate Streblomastix strix and complex community of Bacteroidetes bacteria on its surface.</title>
        <authorList>
            <person name="Treitli S.C."/>
            <person name="Kolisko M."/>
            <person name="Husnik F."/>
            <person name="Keeling P."/>
            <person name="Hampl V."/>
        </authorList>
    </citation>
    <scope>NUCLEOTIDE SEQUENCE</scope>
    <source>
        <strain evidence="5">STM</strain>
    </source>
</reference>
<comment type="caution">
    <text evidence="5">The sequence shown here is derived from an EMBL/GenBank/DDBJ whole genome shotgun (WGS) entry which is preliminary data.</text>
</comment>
<gene>
    <name evidence="5" type="ORF">EZS27_021510</name>
</gene>
<organism evidence="5">
    <name type="scientific">termite gut metagenome</name>
    <dbReference type="NCBI Taxonomy" id="433724"/>
    <lineage>
        <taxon>unclassified sequences</taxon>
        <taxon>metagenomes</taxon>
        <taxon>organismal metagenomes</taxon>
    </lineage>
</organism>
<evidence type="ECO:0000256" key="3">
    <source>
        <dbReference type="ARBA" id="ARBA00023125"/>
    </source>
</evidence>
<evidence type="ECO:0000259" key="4">
    <source>
        <dbReference type="Pfam" id="PF01420"/>
    </source>
</evidence>
<dbReference type="AlphaFoldDB" id="A0A5J4R7L5"/>
<protein>
    <recommendedName>
        <fullName evidence="4">Type I restriction modification DNA specificity domain-containing protein</fullName>
    </recommendedName>
</protein>
<evidence type="ECO:0000256" key="1">
    <source>
        <dbReference type="ARBA" id="ARBA00010923"/>
    </source>
</evidence>
<feature type="domain" description="Type I restriction modification DNA specificity" evidence="4">
    <location>
        <begin position="8"/>
        <end position="83"/>
    </location>
</feature>
<dbReference type="Gene3D" id="3.90.220.20">
    <property type="entry name" value="DNA methylase specificity domains"/>
    <property type="match status" value="1"/>
</dbReference>
<proteinExistence type="inferred from homology"/>
<dbReference type="EMBL" id="SNRY01001607">
    <property type="protein sequence ID" value="KAA6329702.1"/>
    <property type="molecule type" value="Genomic_DNA"/>
</dbReference>
<keyword evidence="2" id="KW-0680">Restriction system</keyword>
<evidence type="ECO:0000256" key="2">
    <source>
        <dbReference type="ARBA" id="ARBA00022747"/>
    </source>
</evidence>
<name>A0A5J4R7L5_9ZZZZ</name>
<accession>A0A5J4R7L5</accession>
<comment type="similarity">
    <text evidence="1">Belongs to the type-I restriction system S methylase family.</text>
</comment>
<dbReference type="GO" id="GO:0009307">
    <property type="term" value="P:DNA restriction-modification system"/>
    <property type="evidence" value="ECO:0007669"/>
    <property type="project" value="UniProtKB-KW"/>
</dbReference>
<evidence type="ECO:0000313" key="5">
    <source>
        <dbReference type="EMBL" id="KAA6329702.1"/>
    </source>
</evidence>
<keyword evidence="3" id="KW-0238">DNA-binding</keyword>
<dbReference type="SUPFAM" id="SSF116734">
    <property type="entry name" value="DNA methylase specificity domain"/>
    <property type="match status" value="1"/>
</dbReference>